<dbReference type="Pfam" id="PF05618">
    <property type="entry name" value="Zn_protease"/>
    <property type="match status" value="1"/>
</dbReference>
<reference evidence="2 3" key="1">
    <citation type="submission" date="2020-02" db="EMBL/GenBank/DDBJ databases">
        <title>Genome sequencing for Kineobactrum sp. M2.</title>
        <authorList>
            <person name="Park S.-J."/>
        </authorList>
    </citation>
    <scope>NUCLEOTIDE SEQUENCE [LARGE SCALE GENOMIC DNA]</scope>
    <source>
        <strain evidence="2 3">M2</strain>
    </source>
</reference>
<dbReference type="Proteomes" id="UP000477680">
    <property type="component" value="Chromosome"/>
</dbReference>
<accession>A0A6C0TX87</accession>
<keyword evidence="3" id="KW-1185">Reference proteome</keyword>
<dbReference type="PROSITE" id="PS51257">
    <property type="entry name" value="PROKAR_LIPOPROTEIN"/>
    <property type="match status" value="1"/>
</dbReference>
<dbReference type="KEGG" id="kim:G3T16_01330"/>
<dbReference type="Gene3D" id="2.40.70.10">
    <property type="entry name" value="Acid Proteases"/>
    <property type="match status" value="1"/>
</dbReference>
<sequence length="214" mass="23434">MSAGVRAFGAVFFGVLLSACQSAPMVVDSSNCPVIREPVPCPVCEVPQCPEPEVIERIVLQTAPSQPGPEGPRTATAGELDLPVIGTVEYVVIEPPGLRLEAMIDTATDLTTIRAGNIRTVEKDGKRFVLYTLVDPETGEEQEMETRLRRRAAARNGEGKNYVVLMWLTLGDYRARVEVGLSDRTDMAYPLRVGRNLLTDVAIVDVSRKHTLDR</sequence>
<name>A0A6C0TX87_9GAMM</name>
<dbReference type="InterPro" id="IPR021109">
    <property type="entry name" value="Peptidase_aspartic_dom_sf"/>
</dbReference>
<gene>
    <name evidence="2" type="ORF">G3T16_01330</name>
</gene>
<dbReference type="SUPFAM" id="SSF50630">
    <property type="entry name" value="Acid proteases"/>
    <property type="match status" value="1"/>
</dbReference>
<feature type="domain" description="Retropepsin-like aspartic endopeptidase" evidence="1">
    <location>
        <begin position="84"/>
        <end position="211"/>
    </location>
</feature>
<evidence type="ECO:0000259" key="1">
    <source>
        <dbReference type="Pfam" id="PF05618"/>
    </source>
</evidence>
<evidence type="ECO:0000313" key="2">
    <source>
        <dbReference type="EMBL" id="QIB64248.1"/>
    </source>
</evidence>
<dbReference type="EMBL" id="CP048711">
    <property type="protein sequence ID" value="QIB64248.1"/>
    <property type="molecule type" value="Genomic_DNA"/>
</dbReference>
<dbReference type="PANTHER" id="PTHR38037">
    <property type="entry name" value="ZN_PROTEASE DOMAIN-CONTAINING PROTEIN"/>
    <property type="match status" value="1"/>
</dbReference>
<dbReference type="AlphaFoldDB" id="A0A6C0TX87"/>
<proteinExistence type="predicted"/>
<dbReference type="InterPro" id="IPR008503">
    <property type="entry name" value="Asp_endopeptidase"/>
</dbReference>
<evidence type="ECO:0000313" key="3">
    <source>
        <dbReference type="Proteomes" id="UP000477680"/>
    </source>
</evidence>
<organism evidence="2 3">
    <name type="scientific">Kineobactrum salinum</name>
    <dbReference type="NCBI Taxonomy" id="2708301"/>
    <lineage>
        <taxon>Bacteria</taxon>
        <taxon>Pseudomonadati</taxon>
        <taxon>Pseudomonadota</taxon>
        <taxon>Gammaproteobacteria</taxon>
        <taxon>Cellvibrionales</taxon>
        <taxon>Halieaceae</taxon>
        <taxon>Kineobactrum</taxon>
    </lineage>
</organism>
<dbReference type="PANTHER" id="PTHR38037:SF2">
    <property type="entry name" value="ATP-DEPENDENT ZINC PROTEASE DOMAIN-CONTAINING PROTEIN-RELATED"/>
    <property type="match status" value="1"/>
</dbReference>
<protein>
    <recommendedName>
        <fullName evidence="1">Retropepsin-like aspartic endopeptidase domain-containing protein</fullName>
    </recommendedName>
</protein>